<proteinExistence type="predicted"/>
<organism evidence="1 2">
    <name type="scientific">Novosphingobium capsulatum</name>
    <dbReference type="NCBI Taxonomy" id="13688"/>
    <lineage>
        <taxon>Bacteria</taxon>
        <taxon>Pseudomonadati</taxon>
        <taxon>Pseudomonadota</taxon>
        <taxon>Alphaproteobacteria</taxon>
        <taxon>Sphingomonadales</taxon>
        <taxon>Sphingomonadaceae</taxon>
        <taxon>Novosphingobium</taxon>
    </lineage>
</organism>
<comment type="caution">
    <text evidence="1">The sequence shown here is derived from an EMBL/GenBank/DDBJ whole genome shotgun (WGS) entry which is preliminary data.</text>
</comment>
<sequence>MPKMRRKSDLPSKTCAACGLPFNWRKKWERDWDNVKYCSDRCRRGKGGAGAV</sequence>
<dbReference type="InterPro" id="IPR017136">
    <property type="entry name" value="UCP037205"/>
</dbReference>
<name>A0ABU1MJB6_9SPHN</name>
<dbReference type="PIRSF" id="PIRSF037205">
    <property type="entry name" value="UCP037205"/>
    <property type="match status" value="1"/>
</dbReference>
<evidence type="ECO:0000313" key="2">
    <source>
        <dbReference type="Proteomes" id="UP001184150"/>
    </source>
</evidence>
<dbReference type="Pfam" id="PF10013">
    <property type="entry name" value="DUF2256"/>
    <property type="match status" value="1"/>
</dbReference>
<evidence type="ECO:0008006" key="3">
    <source>
        <dbReference type="Google" id="ProtNLM"/>
    </source>
</evidence>
<accession>A0ABU1MJB6</accession>
<keyword evidence="2" id="KW-1185">Reference proteome</keyword>
<dbReference type="RefSeq" id="WP_168351548.1">
    <property type="nucleotide sequence ID" value="NZ_JAVDRD010000002.1"/>
</dbReference>
<dbReference type="Proteomes" id="UP001184150">
    <property type="component" value="Unassembled WGS sequence"/>
</dbReference>
<dbReference type="PANTHER" id="PTHR37463:SF1">
    <property type="entry name" value="DUF2256 DOMAIN-CONTAINING PROTEIN"/>
    <property type="match status" value="1"/>
</dbReference>
<dbReference type="EMBL" id="JAVDRD010000002">
    <property type="protein sequence ID" value="MDR6510430.1"/>
    <property type="molecule type" value="Genomic_DNA"/>
</dbReference>
<protein>
    <recommendedName>
        <fullName evidence="3">DUF2256 domain-containing protein</fullName>
    </recommendedName>
</protein>
<gene>
    <name evidence="1" type="ORF">J2792_001290</name>
</gene>
<reference evidence="1 2" key="1">
    <citation type="submission" date="2023-07" db="EMBL/GenBank/DDBJ databases">
        <title>Sorghum-associated microbial communities from plants grown in Nebraska, USA.</title>
        <authorList>
            <person name="Schachtman D."/>
        </authorList>
    </citation>
    <scope>NUCLEOTIDE SEQUENCE [LARGE SCALE GENOMIC DNA]</scope>
    <source>
        <strain evidence="1 2">DS1027</strain>
    </source>
</reference>
<dbReference type="PANTHER" id="PTHR37463">
    <property type="entry name" value="GSL3115 PROTEIN"/>
    <property type="match status" value="1"/>
</dbReference>
<evidence type="ECO:0000313" key="1">
    <source>
        <dbReference type="EMBL" id="MDR6510430.1"/>
    </source>
</evidence>